<feature type="region of interest" description="Disordered" evidence="13">
    <location>
        <begin position="736"/>
        <end position="755"/>
    </location>
</feature>
<dbReference type="InterPro" id="IPR039261">
    <property type="entry name" value="FNR_nucleotide-bd"/>
</dbReference>
<feature type="transmembrane region" description="Helical" evidence="14">
    <location>
        <begin position="69"/>
        <end position="89"/>
    </location>
</feature>
<dbReference type="SFLD" id="SFLDG01168">
    <property type="entry name" value="Ferric_reductase_subgroup_(FRE"/>
    <property type="match status" value="1"/>
</dbReference>
<dbReference type="GO" id="GO:0052851">
    <property type="term" value="F:ferric-chelate reductase (NADPH) activity"/>
    <property type="evidence" value="ECO:0007669"/>
    <property type="project" value="UniProtKB-EC"/>
</dbReference>
<evidence type="ECO:0000256" key="13">
    <source>
        <dbReference type="SAM" id="MobiDB-lite"/>
    </source>
</evidence>
<keyword evidence="8 14" id="KW-1133">Transmembrane helix</keyword>
<feature type="transmembrane region" description="Helical" evidence="14">
    <location>
        <begin position="264"/>
        <end position="284"/>
    </location>
</feature>
<dbReference type="InterPro" id="IPR013130">
    <property type="entry name" value="Fe3_Rdtase_TM_dom"/>
</dbReference>
<evidence type="ECO:0000313" key="16">
    <source>
        <dbReference type="EMBL" id="KAL1583777.1"/>
    </source>
</evidence>
<dbReference type="Pfam" id="PF08030">
    <property type="entry name" value="NAD_binding_6"/>
    <property type="match status" value="1"/>
</dbReference>
<comment type="subcellular location">
    <subcellularLocation>
        <location evidence="1">Cell membrane</location>
        <topology evidence="1">Multi-pass membrane protein</topology>
    </subcellularLocation>
</comment>
<feature type="compositionally biased region" description="Low complexity" evidence="13">
    <location>
        <begin position="683"/>
        <end position="694"/>
    </location>
</feature>
<dbReference type="InterPro" id="IPR017927">
    <property type="entry name" value="FAD-bd_FR_type"/>
</dbReference>
<sequence>MPALADLLANRAGVALESLEGVATIEKRDTNDMIPTIERRIDIPYNESSDPGLIEANTVDPWTDSGKYALGWIYFCAILLVITILFRLYHLWTDKIRTALHKEEMLNDASTASPDTDYEMSALSTDKSTTKFFPRHGALPEPPQAQSSASSSHTVNSAIAFCRFVTYYPLPSIRLRKGWRPIVLPPLGILFIIAAALSFTILYCFVPQPLYWQSIRFGSPPLAIRSGMIAVAMMPLIVALSMKANFIAMLTGIGHERLNVLHRWLAYLCLLLSLIHTVPFYVQPVWEHGGLDVFQSYFVGTGRVIYGTGIAALVPLIVLCIHSLPPIRRRFYEIFVIAHVPISIIFLGMLFWHCSNYLTSWAYLWSTVAIWLSSYVVRLLYLNWTNPWRMSFLVGEEAAVTVLPEDAVKVTIPTQMKWKPGQYVYLRMPGVSIFENHPFTIASLCSDDFPSGYGEEYRDMVLVFRPFGGFTKKVLENALDHGPWHTYRAFIDGPYGGMRRSMDSFDHVVLIAGGSGITALVSQLLDLIKRMRDSKAVTKTVHVIWALKRPDTMEWFKEELRICREYAPPDTVHCQFYITTAKRQSMTGKIVSAQTPTRPVSMVFHDKVNDMFQNIASNRYSFASSNRHSALIRDEAAGDPEREKELRVEKEDRLRPLPEAHLKSSRAHLSPSPNRNSSRDHSPTPSSLPSTETPHLPPHPTLHEKRRSQALSLDISTAQNTALNALNGVSSPAAAAATTYTEPGDPQNPDFGFPSTPTEFQKNLMRFAFMPATLRKPATSGWSTEWGRPDIPFMLRELSREWTGPRAAVFVCGPPGMRTDVARAVRNLQREVWSKESGREEVFLHAENYAL</sequence>
<comment type="similarity">
    <text evidence="2">Belongs to the ferric reductase (FRE) family.</text>
</comment>
<dbReference type="InterPro" id="IPR013112">
    <property type="entry name" value="FAD-bd_8"/>
</dbReference>
<keyword evidence="4" id="KW-0813">Transport</keyword>
<dbReference type="GO" id="GO:0006879">
    <property type="term" value="P:intracellular iron ion homeostasis"/>
    <property type="evidence" value="ECO:0007669"/>
    <property type="project" value="TreeGrafter"/>
</dbReference>
<dbReference type="CDD" id="cd06186">
    <property type="entry name" value="NOX_Duox_like_FAD_NADP"/>
    <property type="match status" value="1"/>
</dbReference>
<evidence type="ECO:0000256" key="2">
    <source>
        <dbReference type="ARBA" id="ARBA00006278"/>
    </source>
</evidence>
<organism evidence="16 17">
    <name type="scientific">Cladosporium halotolerans</name>
    <dbReference type="NCBI Taxonomy" id="1052096"/>
    <lineage>
        <taxon>Eukaryota</taxon>
        <taxon>Fungi</taxon>
        <taxon>Dikarya</taxon>
        <taxon>Ascomycota</taxon>
        <taxon>Pezizomycotina</taxon>
        <taxon>Dothideomycetes</taxon>
        <taxon>Dothideomycetidae</taxon>
        <taxon>Cladosporiales</taxon>
        <taxon>Cladosporiaceae</taxon>
        <taxon>Cladosporium</taxon>
    </lineage>
</organism>
<feature type="transmembrane region" description="Helical" evidence="14">
    <location>
        <begin position="363"/>
        <end position="381"/>
    </location>
</feature>
<evidence type="ECO:0000313" key="17">
    <source>
        <dbReference type="Proteomes" id="UP000803884"/>
    </source>
</evidence>
<keyword evidence="17" id="KW-1185">Reference proteome</keyword>
<dbReference type="PROSITE" id="PS51384">
    <property type="entry name" value="FAD_FR"/>
    <property type="match status" value="1"/>
</dbReference>
<evidence type="ECO:0000256" key="11">
    <source>
        <dbReference type="ARBA" id="ARBA00023136"/>
    </source>
</evidence>
<evidence type="ECO:0000259" key="15">
    <source>
        <dbReference type="PROSITE" id="PS51384"/>
    </source>
</evidence>
<feature type="compositionally biased region" description="Basic and acidic residues" evidence="13">
    <location>
        <begin position="632"/>
        <end position="662"/>
    </location>
</feature>
<keyword evidence="7" id="KW-0249">Electron transport</keyword>
<dbReference type="EMBL" id="JAAQHG020000031">
    <property type="protein sequence ID" value="KAL1583777.1"/>
    <property type="molecule type" value="Genomic_DNA"/>
</dbReference>
<keyword evidence="9" id="KW-0560">Oxidoreductase</keyword>
<name>A0AB34KJ90_9PEZI</name>
<evidence type="ECO:0000256" key="7">
    <source>
        <dbReference type="ARBA" id="ARBA00022982"/>
    </source>
</evidence>
<dbReference type="Pfam" id="PF01794">
    <property type="entry name" value="Ferric_reduct"/>
    <property type="match status" value="1"/>
</dbReference>
<evidence type="ECO:0000256" key="8">
    <source>
        <dbReference type="ARBA" id="ARBA00022989"/>
    </source>
</evidence>
<feature type="transmembrane region" description="Helical" evidence="14">
    <location>
        <begin position="508"/>
        <end position="525"/>
    </location>
</feature>
<evidence type="ECO:0000256" key="3">
    <source>
        <dbReference type="ARBA" id="ARBA00012668"/>
    </source>
</evidence>
<evidence type="ECO:0000256" key="5">
    <source>
        <dbReference type="ARBA" id="ARBA00022475"/>
    </source>
</evidence>
<evidence type="ECO:0000256" key="1">
    <source>
        <dbReference type="ARBA" id="ARBA00004651"/>
    </source>
</evidence>
<dbReference type="GO" id="GO:0015677">
    <property type="term" value="P:copper ion import"/>
    <property type="evidence" value="ECO:0007669"/>
    <property type="project" value="TreeGrafter"/>
</dbReference>
<feature type="transmembrane region" description="Helical" evidence="14">
    <location>
        <begin position="223"/>
        <end position="243"/>
    </location>
</feature>
<gene>
    <name evidence="16" type="ORF">WHR41_07188</name>
</gene>
<evidence type="ECO:0000256" key="9">
    <source>
        <dbReference type="ARBA" id="ARBA00023002"/>
    </source>
</evidence>
<dbReference type="AlphaFoldDB" id="A0AB34KJ90"/>
<evidence type="ECO:0000256" key="14">
    <source>
        <dbReference type="SAM" id="Phobius"/>
    </source>
</evidence>
<dbReference type="InterPro" id="IPR013121">
    <property type="entry name" value="Fe_red_NAD-bd_6"/>
</dbReference>
<dbReference type="PANTHER" id="PTHR32361:SF23">
    <property type="entry name" value="FERRIC-CHELATE REDUCTASE"/>
    <property type="match status" value="1"/>
</dbReference>
<evidence type="ECO:0000256" key="6">
    <source>
        <dbReference type="ARBA" id="ARBA00022692"/>
    </source>
</evidence>
<proteinExistence type="inferred from homology"/>
<dbReference type="GeneID" id="96008631"/>
<dbReference type="SFLD" id="SFLDS00052">
    <property type="entry name" value="Ferric_Reductase_Domain"/>
    <property type="match status" value="1"/>
</dbReference>
<dbReference type="Proteomes" id="UP000803884">
    <property type="component" value="Unassembled WGS sequence"/>
</dbReference>
<evidence type="ECO:0000256" key="10">
    <source>
        <dbReference type="ARBA" id="ARBA00023065"/>
    </source>
</evidence>
<evidence type="ECO:0000256" key="12">
    <source>
        <dbReference type="ARBA" id="ARBA00048483"/>
    </source>
</evidence>
<comment type="catalytic activity">
    <reaction evidence="12">
        <text>2 a Fe(II)-siderophore + NADP(+) + H(+) = 2 a Fe(III)-siderophore + NADPH</text>
        <dbReference type="Rhea" id="RHEA:28795"/>
        <dbReference type="Rhea" id="RHEA-COMP:11342"/>
        <dbReference type="Rhea" id="RHEA-COMP:11344"/>
        <dbReference type="ChEBI" id="CHEBI:15378"/>
        <dbReference type="ChEBI" id="CHEBI:29033"/>
        <dbReference type="ChEBI" id="CHEBI:29034"/>
        <dbReference type="ChEBI" id="CHEBI:57783"/>
        <dbReference type="ChEBI" id="CHEBI:58349"/>
        <dbReference type="EC" id="1.16.1.9"/>
    </reaction>
</comment>
<keyword evidence="10" id="KW-0406">Ion transport</keyword>
<dbReference type="Pfam" id="PF08022">
    <property type="entry name" value="FAD_binding_8"/>
    <property type="match status" value="1"/>
</dbReference>
<dbReference type="InterPro" id="IPR051410">
    <property type="entry name" value="Ferric/Cupric_Reductase"/>
</dbReference>
<dbReference type="GO" id="GO:0005886">
    <property type="term" value="C:plasma membrane"/>
    <property type="evidence" value="ECO:0007669"/>
    <property type="project" value="UniProtKB-SubCell"/>
</dbReference>
<protein>
    <recommendedName>
        <fullName evidence="3">ferric-chelate reductase (NADPH)</fullName>
        <ecNumber evidence="3">1.16.1.9</ecNumber>
    </recommendedName>
</protein>
<comment type="caution">
    <text evidence="16">The sequence shown here is derived from an EMBL/GenBank/DDBJ whole genome shotgun (WGS) entry which is preliminary data.</text>
</comment>
<dbReference type="RefSeq" id="XP_069226883.1">
    <property type="nucleotide sequence ID" value="XM_069375793.1"/>
</dbReference>
<feature type="transmembrane region" description="Helical" evidence="14">
    <location>
        <begin position="182"/>
        <end position="203"/>
    </location>
</feature>
<accession>A0AB34KJ90</accession>
<dbReference type="SUPFAM" id="SSF52343">
    <property type="entry name" value="Ferredoxin reductase-like, C-terminal NADP-linked domain"/>
    <property type="match status" value="2"/>
</dbReference>
<keyword evidence="6 14" id="KW-0812">Transmembrane</keyword>
<evidence type="ECO:0000256" key="4">
    <source>
        <dbReference type="ARBA" id="ARBA00022448"/>
    </source>
</evidence>
<keyword evidence="11 14" id="KW-0472">Membrane</keyword>
<feature type="transmembrane region" description="Helical" evidence="14">
    <location>
        <begin position="331"/>
        <end position="351"/>
    </location>
</feature>
<reference evidence="16 17" key="1">
    <citation type="journal article" date="2020" name="Microbiol. Resour. Announc.">
        <title>Draft Genome Sequence of a Cladosporium Species Isolated from the Mesophotic Ascidian Didemnum maculosum.</title>
        <authorList>
            <person name="Gioti A."/>
            <person name="Siaperas R."/>
            <person name="Nikolaivits E."/>
            <person name="Le Goff G."/>
            <person name="Ouazzani J."/>
            <person name="Kotoulas G."/>
            <person name="Topakas E."/>
        </authorList>
    </citation>
    <scope>NUCLEOTIDE SEQUENCE [LARGE SCALE GENOMIC DNA]</scope>
    <source>
        <strain evidence="16 17">TM138-S3</strain>
    </source>
</reference>
<dbReference type="EC" id="1.16.1.9" evidence="3"/>
<dbReference type="InterPro" id="IPR017938">
    <property type="entry name" value="Riboflavin_synthase-like_b-brl"/>
</dbReference>
<feature type="domain" description="FAD-binding FR-type" evidence="15">
    <location>
        <begin position="385"/>
        <end position="501"/>
    </location>
</feature>
<feature type="transmembrane region" description="Helical" evidence="14">
    <location>
        <begin position="304"/>
        <end position="324"/>
    </location>
</feature>
<dbReference type="SUPFAM" id="SSF63380">
    <property type="entry name" value="Riboflavin synthase domain-like"/>
    <property type="match status" value="1"/>
</dbReference>
<keyword evidence="5" id="KW-1003">Cell membrane</keyword>
<feature type="region of interest" description="Disordered" evidence="13">
    <location>
        <begin position="632"/>
        <end position="708"/>
    </location>
</feature>
<dbReference type="PANTHER" id="PTHR32361">
    <property type="entry name" value="FERRIC/CUPRIC REDUCTASE TRANSMEMBRANE COMPONENT"/>
    <property type="match status" value="1"/>
</dbReference>
<dbReference type="GO" id="GO:0006826">
    <property type="term" value="P:iron ion transport"/>
    <property type="evidence" value="ECO:0007669"/>
    <property type="project" value="TreeGrafter"/>
</dbReference>
<dbReference type="Gene3D" id="3.40.50.80">
    <property type="entry name" value="Nucleotide-binding domain of ferredoxin-NADP reductase (FNR) module"/>
    <property type="match status" value="2"/>
</dbReference>